<sequence>MTLRLLLLATATALTCSSALAGRPMATEDAGVLEASACELESFIGANRPSGGPTERVLSVQIGCGVGAQSQFAVALARASAEGDSVRSMTLLGKTALTPNTEDTAPQFTLAWALSADSARGGMKHEGSALNAVMSWPLHEKVSLHFNVGWNHSASDKQSTTSWAGGVEHHVRDDLDLTAETFGNDREASPWVQVGLRWAVKPEKFYIDTSYGVQTGGERSKAVTLGLRWAF</sequence>
<feature type="chain" id="PRO_5046032088" description="Outer membrane protein beta-barrel domain-containing protein" evidence="1">
    <location>
        <begin position="22"/>
        <end position="231"/>
    </location>
</feature>
<evidence type="ECO:0000313" key="2">
    <source>
        <dbReference type="EMBL" id="MBQ0935749.1"/>
    </source>
</evidence>
<dbReference type="RefSeq" id="WP_210809018.1">
    <property type="nucleotide sequence ID" value="NZ_JAGQDG010000004.1"/>
</dbReference>
<gene>
    <name evidence="2" type="ORF">KAK11_10450</name>
</gene>
<dbReference type="EMBL" id="JAGQDG010000004">
    <property type="protein sequence ID" value="MBQ0935749.1"/>
    <property type="molecule type" value="Genomic_DNA"/>
</dbReference>
<evidence type="ECO:0000313" key="3">
    <source>
        <dbReference type="Proteomes" id="UP000672097"/>
    </source>
</evidence>
<evidence type="ECO:0008006" key="4">
    <source>
        <dbReference type="Google" id="ProtNLM"/>
    </source>
</evidence>
<evidence type="ECO:0000256" key="1">
    <source>
        <dbReference type="SAM" id="SignalP"/>
    </source>
</evidence>
<dbReference type="Proteomes" id="UP000672097">
    <property type="component" value="Unassembled WGS sequence"/>
</dbReference>
<reference evidence="2 3" key="1">
    <citation type="submission" date="2021-04" db="EMBL/GenBank/DDBJ databases">
        <title>The genome sequence of type strain Ideonella paludis KCTC 32238.</title>
        <authorList>
            <person name="Liu Y."/>
        </authorList>
    </citation>
    <scope>NUCLEOTIDE SEQUENCE [LARGE SCALE GENOMIC DNA]</scope>
    <source>
        <strain evidence="2 3">KCTC 32238</strain>
    </source>
</reference>
<comment type="caution">
    <text evidence="2">The sequence shown here is derived from an EMBL/GenBank/DDBJ whole genome shotgun (WGS) entry which is preliminary data.</text>
</comment>
<protein>
    <recommendedName>
        <fullName evidence="4">Outer membrane protein beta-barrel domain-containing protein</fullName>
    </recommendedName>
</protein>
<organism evidence="2 3">
    <name type="scientific">Ideonella paludis</name>
    <dbReference type="NCBI Taxonomy" id="1233411"/>
    <lineage>
        <taxon>Bacteria</taxon>
        <taxon>Pseudomonadati</taxon>
        <taxon>Pseudomonadota</taxon>
        <taxon>Betaproteobacteria</taxon>
        <taxon>Burkholderiales</taxon>
        <taxon>Sphaerotilaceae</taxon>
        <taxon>Ideonella</taxon>
    </lineage>
</organism>
<proteinExistence type="predicted"/>
<keyword evidence="1" id="KW-0732">Signal</keyword>
<feature type="signal peptide" evidence="1">
    <location>
        <begin position="1"/>
        <end position="21"/>
    </location>
</feature>
<keyword evidence="3" id="KW-1185">Reference proteome</keyword>
<accession>A0ABS5DXF2</accession>
<name>A0ABS5DXF2_9BURK</name>